<dbReference type="PaxDb" id="65489-OBART01G36850.1"/>
<accession>A0A0D3EW35</accession>
<dbReference type="HOGENOM" id="CLU_1689475_0_0_1"/>
<name>A0A0D3EW35_9ORYZ</name>
<reference evidence="2" key="2">
    <citation type="submission" date="2015-03" db="UniProtKB">
        <authorList>
            <consortium name="EnsemblPlants"/>
        </authorList>
    </citation>
    <scope>IDENTIFICATION</scope>
</reference>
<feature type="compositionally biased region" description="Polar residues" evidence="1">
    <location>
        <begin position="58"/>
        <end position="68"/>
    </location>
</feature>
<evidence type="ECO:0000313" key="2">
    <source>
        <dbReference type="EnsemblPlants" id="OBART01G36850.1"/>
    </source>
</evidence>
<proteinExistence type="predicted"/>
<protein>
    <submittedName>
        <fullName evidence="2">Uncharacterized protein</fullName>
    </submittedName>
</protein>
<dbReference type="AlphaFoldDB" id="A0A0D3EW35"/>
<evidence type="ECO:0000256" key="1">
    <source>
        <dbReference type="SAM" id="MobiDB-lite"/>
    </source>
</evidence>
<dbReference type="Gramene" id="OBART01G36850.1">
    <property type="protein sequence ID" value="OBART01G36850.1"/>
    <property type="gene ID" value="OBART01G36850"/>
</dbReference>
<organism evidence="2">
    <name type="scientific">Oryza barthii</name>
    <dbReference type="NCBI Taxonomy" id="65489"/>
    <lineage>
        <taxon>Eukaryota</taxon>
        <taxon>Viridiplantae</taxon>
        <taxon>Streptophyta</taxon>
        <taxon>Embryophyta</taxon>
        <taxon>Tracheophyta</taxon>
        <taxon>Spermatophyta</taxon>
        <taxon>Magnoliopsida</taxon>
        <taxon>Liliopsida</taxon>
        <taxon>Poales</taxon>
        <taxon>Poaceae</taxon>
        <taxon>BOP clade</taxon>
        <taxon>Oryzoideae</taxon>
        <taxon>Oryzeae</taxon>
        <taxon>Oryzinae</taxon>
        <taxon>Oryza</taxon>
    </lineage>
</organism>
<dbReference type="Proteomes" id="UP000026960">
    <property type="component" value="Chromosome 1"/>
</dbReference>
<feature type="region of interest" description="Disordered" evidence="1">
    <location>
        <begin position="53"/>
        <end position="165"/>
    </location>
</feature>
<sequence length="165" mass="17532">MTSRTWLPCALRGVELYRGRIRGSVHVVEPHFSMHLEQWDCGGRRGWGRPRLRRQLGTTSAPRKTTTPAVAGDDLFSGVVSGGGSGRGLPRCPIARRREDARGARRRRGFAGAEEKQGGAGIRGAARRSKEAAGEEQGGEGDLRGGVIAEGRSEGAEEAVGICAA</sequence>
<dbReference type="EnsemblPlants" id="OBART01G36850.1">
    <property type="protein sequence ID" value="OBART01G36850.1"/>
    <property type="gene ID" value="OBART01G36850"/>
</dbReference>
<reference evidence="2" key="1">
    <citation type="journal article" date="2009" name="Rice">
        <title>De Novo Next Generation Sequencing of Plant Genomes.</title>
        <authorList>
            <person name="Rounsley S."/>
            <person name="Marri P.R."/>
            <person name="Yu Y."/>
            <person name="He R."/>
            <person name="Sisneros N."/>
            <person name="Goicoechea J.L."/>
            <person name="Lee S.J."/>
            <person name="Angelova A."/>
            <person name="Kudrna D."/>
            <person name="Luo M."/>
            <person name="Affourtit J."/>
            <person name="Desany B."/>
            <person name="Knight J."/>
            <person name="Niazi F."/>
            <person name="Egholm M."/>
            <person name="Wing R.A."/>
        </authorList>
    </citation>
    <scope>NUCLEOTIDE SEQUENCE [LARGE SCALE GENOMIC DNA]</scope>
    <source>
        <strain evidence="2">cv. IRGC 105608</strain>
    </source>
</reference>
<evidence type="ECO:0000313" key="3">
    <source>
        <dbReference type="Proteomes" id="UP000026960"/>
    </source>
</evidence>
<keyword evidence="3" id="KW-1185">Reference proteome</keyword>